<dbReference type="InterPro" id="IPR050687">
    <property type="entry name" value="Dynein_IC"/>
</dbReference>
<dbReference type="InParanoid" id="E1Z5D0"/>
<keyword evidence="7" id="KW-1185">Reference proteome</keyword>
<evidence type="ECO:0000256" key="2">
    <source>
        <dbReference type="ARBA" id="ARBA00022490"/>
    </source>
</evidence>
<sequence>MQGSGAESRELGSWDGHGPPLQEALATLSGLSAGAADDAELVVSAEAQTAVLVDAAVQCERPVVAAEELWRHRLAPELALFLRAATPLCEEALQQNEMVDVLADELAGLVDEDGGEGAAVAGRSSAAAGLVEHHSFSDLLHSKGRVLAAVDWHPSRRGVVATACTRPQQQQAAAPQQQHADGKAAGSGDAAAPASAAQQQQQQRAQAQASSSADFLRQPPTGCILVWNHADAIHPEAVLQAPADVLALAFHPTQPHFLAAGLATGQVALFNMQQQQQQQGAAGTAAGLPRPPTSAAAPAATGASAILGSSSAHNQQHGAQGAVGSTADPDHARQDGSKAAELLPSFVSMPEASHQAGVTDLQWLPGAVINRDGKLEPASGSEGATGAGSGASADTCTLFATTAADGSLLLWDMRITTRQRKAAVKGRQRRAPSCHTCMHQLYEEQPDWKPVLGLSAASTAKQPLLATRFCQDKRWGAGRFVLGSLEGELAMADATTLLYECKGSAEWVHHTVQLVVGHTGRIAALAFSPFFSDALLAVGDSGFVVWRLPGIGGSGAGSSDPGGSSVEAGKDGGEAAAGKGGKQDSNKDESGGGSCLPLFRSPYTESFYTCGCWSPTKPGTIIVGRADGRLEVWDLVDRTHQPAVVAPVAPCALTSLSVSPQPASSSSRAPQAQLVAVGDIGGTLRLVELPRALRRRGRTEMRAMAALLRREEGRLAAVARRAEARLAEQRAAAEAHRAKAAAAQSAAQRQQQQQKEKKGAKDEEVEQSPEQVYLALEAAWRAKLQGAASGAAVADR</sequence>
<dbReference type="OrthoDB" id="366230at2759"/>
<dbReference type="GO" id="GO:0036159">
    <property type="term" value="P:inner dynein arm assembly"/>
    <property type="evidence" value="ECO:0007669"/>
    <property type="project" value="TreeGrafter"/>
</dbReference>
<dbReference type="GO" id="GO:0045504">
    <property type="term" value="F:dynein heavy chain binding"/>
    <property type="evidence" value="ECO:0007669"/>
    <property type="project" value="TreeGrafter"/>
</dbReference>
<organism evidence="7">
    <name type="scientific">Chlorella variabilis</name>
    <name type="common">Green alga</name>
    <dbReference type="NCBI Taxonomy" id="554065"/>
    <lineage>
        <taxon>Eukaryota</taxon>
        <taxon>Viridiplantae</taxon>
        <taxon>Chlorophyta</taxon>
        <taxon>core chlorophytes</taxon>
        <taxon>Trebouxiophyceae</taxon>
        <taxon>Chlorellales</taxon>
        <taxon>Chlorellaceae</taxon>
        <taxon>Chlorella clade</taxon>
        <taxon>Chlorella</taxon>
    </lineage>
</organism>
<keyword evidence="2" id="KW-0963">Cytoplasm</keyword>
<feature type="compositionally biased region" description="Low complexity" evidence="5">
    <location>
        <begin position="557"/>
        <end position="567"/>
    </location>
</feature>
<dbReference type="PANTHER" id="PTHR12442">
    <property type="entry name" value="DYNEIN INTERMEDIATE CHAIN"/>
    <property type="match status" value="1"/>
</dbReference>
<dbReference type="PANTHER" id="PTHR12442:SF5">
    <property type="entry name" value="DYNEIN AXONEMAL INTERMEDIATE CHAIN 3"/>
    <property type="match status" value="1"/>
</dbReference>
<proteinExistence type="predicted"/>
<dbReference type="GeneID" id="17358843"/>
<feature type="region of interest" description="Disordered" evidence="5">
    <location>
        <begin position="163"/>
        <end position="213"/>
    </location>
</feature>
<dbReference type="RefSeq" id="XP_005851608.1">
    <property type="nucleotide sequence ID" value="XM_005851546.1"/>
</dbReference>
<dbReference type="InterPro" id="IPR036322">
    <property type="entry name" value="WD40_repeat_dom_sf"/>
</dbReference>
<dbReference type="Proteomes" id="UP000008141">
    <property type="component" value="Unassembled WGS sequence"/>
</dbReference>
<keyword evidence="4" id="KW-0677">Repeat</keyword>
<feature type="region of interest" description="Disordered" evidence="5">
    <location>
        <begin position="280"/>
        <end position="337"/>
    </location>
</feature>
<protein>
    <submittedName>
        <fullName evidence="6">Uncharacterized protein</fullName>
    </submittedName>
</protein>
<dbReference type="GO" id="GO:0045503">
    <property type="term" value="F:dynein light chain binding"/>
    <property type="evidence" value="ECO:0007669"/>
    <property type="project" value="TreeGrafter"/>
</dbReference>
<dbReference type="GO" id="GO:0060294">
    <property type="term" value="P:cilium movement involved in cell motility"/>
    <property type="evidence" value="ECO:0007669"/>
    <property type="project" value="TreeGrafter"/>
</dbReference>
<feature type="compositionally biased region" description="Basic and acidic residues" evidence="5">
    <location>
        <begin position="581"/>
        <end position="590"/>
    </location>
</feature>
<evidence type="ECO:0000256" key="1">
    <source>
        <dbReference type="ARBA" id="ARBA00004496"/>
    </source>
</evidence>
<dbReference type="EMBL" id="GL433836">
    <property type="protein sequence ID" value="EFN59506.1"/>
    <property type="molecule type" value="Genomic_DNA"/>
</dbReference>
<feature type="region of interest" description="Disordered" evidence="5">
    <location>
        <begin position="554"/>
        <end position="593"/>
    </location>
</feature>
<feature type="compositionally biased region" description="Low complexity" evidence="5">
    <location>
        <begin position="740"/>
        <end position="753"/>
    </location>
</feature>
<keyword evidence="3" id="KW-0853">WD repeat</keyword>
<dbReference type="STRING" id="554065.E1Z5D0"/>
<reference evidence="6 7" key="1">
    <citation type="journal article" date="2010" name="Plant Cell">
        <title>The Chlorella variabilis NC64A genome reveals adaptation to photosymbiosis, coevolution with viruses, and cryptic sex.</title>
        <authorList>
            <person name="Blanc G."/>
            <person name="Duncan G."/>
            <person name="Agarkova I."/>
            <person name="Borodovsky M."/>
            <person name="Gurnon J."/>
            <person name="Kuo A."/>
            <person name="Lindquist E."/>
            <person name="Lucas S."/>
            <person name="Pangilinan J."/>
            <person name="Polle J."/>
            <person name="Salamov A."/>
            <person name="Terry A."/>
            <person name="Yamada T."/>
            <person name="Dunigan D.D."/>
            <person name="Grigoriev I.V."/>
            <person name="Claverie J.M."/>
            <person name="Van Etten J.L."/>
        </authorList>
    </citation>
    <scope>NUCLEOTIDE SEQUENCE [LARGE SCALE GENOMIC DNA]</scope>
    <source>
        <strain evidence="6 7">NC64A</strain>
    </source>
</reference>
<feature type="compositionally biased region" description="Low complexity" evidence="5">
    <location>
        <begin position="167"/>
        <end position="213"/>
    </location>
</feature>
<dbReference type="Gene3D" id="2.130.10.10">
    <property type="entry name" value="YVTN repeat-like/Quinoprotein amine dehydrogenase"/>
    <property type="match status" value="2"/>
</dbReference>
<name>E1Z5D0_CHLVA</name>
<comment type="subcellular location">
    <subcellularLocation>
        <location evidence="1">Cytoplasm</location>
    </subcellularLocation>
</comment>
<feature type="region of interest" description="Disordered" evidence="5">
    <location>
        <begin position="729"/>
        <end position="768"/>
    </location>
</feature>
<evidence type="ECO:0000256" key="4">
    <source>
        <dbReference type="ARBA" id="ARBA00022737"/>
    </source>
</evidence>
<dbReference type="SUPFAM" id="SSF50978">
    <property type="entry name" value="WD40 repeat-like"/>
    <property type="match status" value="1"/>
</dbReference>
<feature type="compositionally biased region" description="Low complexity" evidence="5">
    <location>
        <begin position="280"/>
        <end position="305"/>
    </location>
</feature>
<evidence type="ECO:0000313" key="7">
    <source>
        <dbReference type="Proteomes" id="UP000008141"/>
    </source>
</evidence>
<evidence type="ECO:0000313" key="6">
    <source>
        <dbReference type="EMBL" id="EFN59506.1"/>
    </source>
</evidence>
<evidence type="ECO:0000256" key="3">
    <source>
        <dbReference type="ARBA" id="ARBA00022574"/>
    </source>
</evidence>
<feature type="compositionally biased region" description="Basic and acidic residues" evidence="5">
    <location>
        <begin position="328"/>
        <end position="337"/>
    </location>
</feature>
<dbReference type="GO" id="GO:0036156">
    <property type="term" value="C:inner dynein arm"/>
    <property type="evidence" value="ECO:0007669"/>
    <property type="project" value="TreeGrafter"/>
</dbReference>
<gene>
    <name evidence="6" type="ORF">CHLNCDRAFT_138141</name>
</gene>
<dbReference type="InterPro" id="IPR001680">
    <property type="entry name" value="WD40_rpt"/>
</dbReference>
<evidence type="ECO:0000256" key="5">
    <source>
        <dbReference type="SAM" id="MobiDB-lite"/>
    </source>
</evidence>
<dbReference type="InterPro" id="IPR015943">
    <property type="entry name" value="WD40/YVTN_repeat-like_dom_sf"/>
</dbReference>
<dbReference type="AlphaFoldDB" id="E1Z5D0"/>
<dbReference type="eggNOG" id="KOG1587">
    <property type="taxonomic scope" value="Eukaryota"/>
</dbReference>
<dbReference type="SMART" id="SM00320">
    <property type="entry name" value="WD40"/>
    <property type="match status" value="5"/>
</dbReference>
<feature type="compositionally biased region" description="Polar residues" evidence="5">
    <location>
        <begin position="307"/>
        <end position="318"/>
    </location>
</feature>
<dbReference type="KEGG" id="cvr:CHLNCDRAFT_138141"/>
<accession>E1Z5D0</accession>